<feature type="domain" description="Glycosyl transferase family 1" evidence="1">
    <location>
        <begin position="168"/>
        <end position="325"/>
    </location>
</feature>
<dbReference type="GO" id="GO:0016757">
    <property type="term" value="F:glycosyltransferase activity"/>
    <property type="evidence" value="ECO:0007669"/>
    <property type="project" value="InterPro"/>
</dbReference>
<comment type="caution">
    <text evidence="2">The sequence shown here is derived from an EMBL/GenBank/DDBJ whole genome shotgun (WGS) entry which is preliminary data.</text>
</comment>
<evidence type="ECO:0000259" key="1">
    <source>
        <dbReference type="Pfam" id="PF00534"/>
    </source>
</evidence>
<dbReference type="Gene3D" id="3.40.50.2000">
    <property type="entry name" value="Glycogen Phosphorylase B"/>
    <property type="match status" value="2"/>
</dbReference>
<organism evidence="2 3">
    <name type="scientific">Candidatus Curtissbacteria bacterium RIFCSPLOWO2_01_FULL_42_50</name>
    <dbReference type="NCBI Taxonomy" id="1797730"/>
    <lineage>
        <taxon>Bacteria</taxon>
        <taxon>Candidatus Curtissiibacteriota</taxon>
    </lineage>
</organism>
<evidence type="ECO:0000313" key="3">
    <source>
        <dbReference type="Proteomes" id="UP000177039"/>
    </source>
</evidence>
<evidence type="ECO:0000313" key="2">
    <source>
        <dbReference type="EMBL" id="OGD99638.1"/>
    </source>
</evidence>
<gene>
    <name evidence="2" type="ORF">A3B54_03040</name>
</gene>
<dbReference type="PANTHER" id="PTHR12526:SF622">
    <property type="entry name" value="GLYCOSYLTRANSFERASE (GROUP I)"/>
    <property type="match status" value="1"/>
</dbReference>
<dbReference type="PANTHER" id="PTHR12526">
    <property type="entry name" value="GLYCOSYLTRANSFERASE"/>
    <property type="match status" value="1"/>
</dbReference>
<dbReference type="Proteomes" id="UP000177039">
    <property type="component" value="Unassembled WGS sequence"/>
</dbReference>
<dbReference type="EMBL" id="MFBT01000012">
    <property type="protein sequence ID" value="OGD99638.1"/>
    <property type="molecule type" value="Genomic_DNA"/>
</dbReference>
<name>A0A1F5H6D8_9BACT</name>
<proteinExistence type="predicted"/>
<dbReference type="Pfam" id="PF00534">
    <property type="entry name" value="Glycos_transf_1"/>
    <property type="match status" value="1"/>
</dbReference>
<reference evidence="2 3" key="1">
    <citation type="journal article" date="2016" name="Nat. Commun.">
        <title>Thousands of microbial genomes shed light on interconnected biogeochemical processes in an aquifer system.</title>
        <authorList>
            <person name="Anantharaman K."/>
            <person name="Brown C.T."/>
            <person name="Hug L.A."/>
            <person name="Sharon I."/>
            <person name="Castelle C.J."/>
            <person name="Probst A.J."/>
            <person name="Thomas B.C."/>
            <person name="Singh A."/>
            <person name="Wilkins M.J."/>
            <person name="Karaoz U."/>
            <person name="Brodie E.L."/>
            <person name="Williams K.H."/>
            <person name="Hubbard S.S."/>
            <person name="Banfield J.F."/>
        </authorList>
    </citation>
    <scope>NUCLEOTIDE SEQUENCE [LARGE SCALE GENOMIC DNA]</scope>
</reference>
<dbReference type="SUPFAM" id="SSF53756">
    <property type="entry name" value="UDP-Glycosyltransferase/glycogen phosphorylase"/>
    <property type="match status" value="1"/>
</dbReference>
<dbReference type="AlphaFoldDB" id="A0A1F5H6D8"/>
<protein>
    <recommendedName>
        <fullName evidence="1">Glycosyl transferase family 1 domain-containing protein</fullName>
    </recommendedName>
</protein>
<sequence>MKLKSVLYFGSYDGNYSRNRIIKKGLIANGFNVVDNQASGRLPIRYFKLAIRFFKCQNKISAIIVGFPGHYDVLLAFILGKLFGKKVFYDIFASTYETYVMDRELIKKNSLRAKFFYFIDWVSIKIADYVIVDTIAHGKFYSQFYGSNLQKQIVVYIGSDTDYFYPRKAREETDVLFYGSYQPLQGVDMIIKAASKLPKVKFKLIGEGQTRRSAESQAKSLKLKNVEFADWFPMEKLAEEISKAKICLGIFGTTQKASVVIPNKVYDYLASAKPVITSKTDASKELFKNGENAILIPAGNYSTLAIAINNLTRDSKKRQELSAIGYAYFKDALEAKSTVNYLISELMSI</sequence>
<accession>A0A1F5H6D8</accession>
<dbReference type="InterPro" id="IPR001296">
    <property type="entry name" value="Glyco_trans_1"/>
</dbReference>